<dbReference type="EMBL" id="JALPTH010000019">
    <property type="protein sequence ID" value="MCK8679548.1"/>
    <property type="molecule type" value="Genomic_DNA"/>
</dbReference>
<organism evidence="3 4">
    <name type="scientific">Streptomyces lichenis</name>
    <dbReference type="NCBI Taxonomy" id="2306967"/>
    <lineage>
        <taxon>Bacteria</taxon>
        <taxon>Bacillati</taxon>
        <taxon>Actinomycetota</taxon>
        <taxon>Actinomycetes</taxon>
        <taxon>Kitasatosporales</taxon>
        <taxon>Streptomycetaceae</taxon>
        <taxon>Streptomyces</taxon>
    </lineage>
</organism>
<comment type="caution">
    <text evidence="3">The sequence shown here is derived from an EMBL/GenBank/DDBJ whole genome shotgun (WGS) entry which is preliminary data.</text>
</comment>
<evidence type="ECO:0000256" key="1">
    <source>
        <dbReference type="SAM" id="MobiDB-lite"/>
    </source>
</evidence>
<dbReference type="PANTHER" id="PTHR42705">
    <property type="entry name" value="BIFUNCTIONAL NON-HOMOLOGOUS END JOINING PROTEIN LIGD"/>
    <property type="match status" value="1"/>
</dbReference>
<protein>
    <recommendedName>
        <fullName evidence="2">DNA ligase D polymerase domain-containing protein</fullName>
    </recommendedName>
</protein>
<dbReference type="RefSeq" id="WP_248635405.1">
    <property type="nucleotide sequence ID" value="NZ_JALPTH010000019.1"/>
</dbReference>
<feature type="region of interest" description="Disordered" evidence="1">
    <location>
        <begin position="147"/>
        <end position="191"/>
    </location>
</feature>
<proteinExistence type="predicted"/>
<feature type="region of interest" description="Disordered" evidence="1">
    <location>
        <begin position="1"/>
        <end position="23"/>
    </location>
</feature>
<name>A0ABT0IDY8_9ACTN</name>
<dbReference type="InterPro" id="IPR052171">
    <property type="entry name" value="NHEJ_LigD"/>
</dbReference>
<evidence type="ECO:0000313" key="4">
    <source>
        <dbReference type="Proteomes" id="UP001522868"/>
    </source>
</evidence>
<accession>A0ABT0IDY8</accession>
<gene>
    <name evidence="3" type="ORF">M1O15_19560</name>
</gene>
<evidence type="ECO:0000259" key="2">
    <source>
        <dbReference type="Pfam" id="PF21686"/>
    </source>
</evidence>
<dbReference type="Gene3D" id="3.90.920.10">
    <property type="entry name" value="DNA primase, PRIM domain"/>
    <property type="match status" value="2"/>
</dbReference>
<dbReference type="InterPro" id="IPR014145">
    <property type="entry name" value="LigD_pol_dom"/>
</dbReference>
<feature type="domain" description="DNA ligase D polymerase" evidence="2">
    <location>
        <begin position="65"/>
        <end position="167"/>
    </location>
</feature>
<dbReference type="Proteomes" id="UP001522868">
    <property type="component" value="Unassembled WGS sequence"/>
</dbReference>
<keyword evidence="4" id="KW-1185">Reference proteome</keyword>
<feature type="compositionally biased region" description="Low complexity" evidence="1">
    <location>
        <begin position="168"/>
        <end position="182"/>
    </location>
</feature>
<dbReference type="Pfam" id="PF21686">
    <property type="entry name" value="LigD_Prim-Pol"/>
    <property type="match status" value="1"/>
</dbReference>
<dbReference type="PANTHER" id="PTHR42705:SF2">
    <property type="entry name" value="BIFUNCTIONAL NON-HOMOLOGOUS END JOINING PROTEIN LIGD"/>
    <property type="match status" value="1"/>
</dbReference>
<evidence type="ECO:0000313" key="3">
    <source>
        <dbReference type="EMBL" id="MCK8679548.1"/>
    </source>
</evidence>
<sequence>MRERHPDGIDGPRFTQRDMPEHHPDRVRRVEVAQEGGTVVHTVAEDTATLVLLAGRAAVAPHRWHLVVALDGRCDHDEVRGFAREVAGTLAEAHPEELTAAARKDARGGWLHLDVQRSGSAQTAVAPYSVRARPGAPLATPLTCAQPDKPGTHARRWTVHNVPEQARARPWGPAPRGRSPAPARRKPEALR</sequence>
<reference evidence="3 4" key="1">
    <citation type="submission" date="2022-04" db="EMBL/GenBank/DDBJ databases">
        <title>Streptomyces sp. nov. LCR6-01 isolated from Lichen of Dirinaria sp.</title>
        <authorList>
            <person name="Kanchanasin P."/>
            <person name="Tanasupawat S."/>
            <person name="Phongsopitanun W."/>
        </authorList>
    </citation>
    <scope>NUCLEOTIDE SEQUENCE [LARGE SCALE GENOMIC DNA]</scope>
    <source>
        <strain evidence="3 4">LCR6-01</strain>
    </source>
</reference>